<evidence type="ECO:0008006" key="5">
    <source>
        <dbReference type="Google" id="ProtNLM"/>
    </source>
</evidence>
<organism evidence="3 4">
    <name type="scientific">Colletotrichum musicola</name>
    <dbReference type="NCBI Taxonomy" id="2175873"/>
    <lineage>
        <taxon>Eukaryota</taxon>
        <taxon>Fungi</taxon>
        <taxon>Dikarya</taxon>
        <taxon>Ascomycota</taxon>
        <taxon>Pezizomycotina</taxon>
        <taxon>Sordariomycetes</taxon>
        <taxon>Hypocreomycetidae</taxon>
        <taxon>Glomerellales</taxon>
        <taxon>Glomerellaceae</taxon>
        <taxon>Colletotrichum</taxon>
        <taxon>Colletotrichum orchidearum species complex</taxon>
    </lineage>
</organism>
<dbReference type="AlphaFoldDB" id="A0A8H6UA81"/>
<feature type="region of interest" description="Disordered" evidence="1">
    <location>
        <begin position="37"/>
        <end position="60"/>
    </location>
</feature>
<evidence type="ECO:0000313" key="3">
    <source>
        <dbReference type="EMBL" id="KAF6845265.1"/>
    </source>
</evidence>
<feature type="chain" id="PRO_5034970581" description="Secreted protein" evidence="2">
    <location>
        <begin position="21"/>
        <end position="127"/>
    </location>
</feature>
<comment type="caution">
    <text evidence="3">The sequence shown here is derived from an EMBL/GenBank/DDBJ whole genome shotgun (WGS) entry which is preliminary data.</text>
</comment>
<gene>
    <name evidence="3" type="ORF">CMUS01_00210</name>
</gene>
<proteinExistence type="predicted"/>
<evidence type="ECO:0000256" key="1">
    <source>
        <dbReference type="SAM" id="MobiDB-lite"/>
    </source>
</evidence>
<feature type="compositionally biased region" description="Basic residues" evidence="1">
    <location>
        <begin position="41"/>
        <end position="52"/>
    </location>
</feature>
<dbReference type="Proteomes" id="UP000639643">
    <property type="component" value="Unassembled WGS sequence"/>
</dbReference>
<reference evidence="3" key="1">
    <citation type="journal article" date="2020" name="Phytopathology">
        <title>Genome Sequence Resources of Colletotrichum truncatum, C. plurivorum, C. musicola, and C. sojae: Four Species Pathogenic to Soybean (Glycine max).</title>
        <authorList>
            <person name="Rogerio F."/>
            <person name="Boufleur T.R."/>
            <person name="Ciampi-Guillardi M."/>
            <person name="Sukno S.A."/>
            <person name="Thon M.R."/>
            <person name="Massola Junior N.S."/>
            <person name="Baroncelli R."/>
        </authorList>
    </citation>
    <scope>NUCLEOTIDE SEQUENCE</scope>
    <source>
        <strain evidence="3">LFN0074</strain>
    </source>
</reference>
<keyword evidence="4" id="KW-1185">Reference proteome</keyword>
<sequence>MNSVMSKYMCMLMLVHSSAAYVVVGVPRARGSLRMSIQCQQRKRTSRIPKPRPTKDQQTCHEADGLILERELDEARARTTCRNSGGRAAGALDLDVRRKATSHNKPGREPVLQALQTAANTYLRTAR</sequence>
<feature type="signal peptide" evidence="2">
    <location>
        <begin position="1"/>
        <end position="20"/>
    </location>
</feature>
<keyword evidence="2" id="KW-0732">Signal</keyword>
<accession>A0A8H6UA81</accession>
<evidence type="ECO:0000256" key="2">
    <source>
        <dbReference type="SAM" id="SignalP"/>
    </source>
</evidence>
<protein>
    <recommendedName>
        <fullName evidence="5">Secreted protein</fullName>
    </recommendedName>
</protein>
<dbReference type="EMBL" id="WIGM01000003">
    <property type="protein sequence ID" value="KAF6845265.1"/>
    <property type="molecule type" value="Genomic_DNA"/>
</dbReference>
<evidence type="ECO:0000313" key="4">
    <source>
        <dbReference type="Proteomes" id="UP000639643"/>
    </source>
</evidence>
<name>A0A8H6UA81_9PEZI</name>